<gene>
    <name evidence="1" type="ORF">M3I01_013515</name>
</gene>
<dbReference type="EMBL" id="JAMZEG020000003">
    <property type="protein sequence ID" value="MDE8603916.1"/>
    <property type="molecule type" value="Genomic_DNA"/>
</dbReference>
<protein>
    <submittedName>
        <fullName evidence="1">Uncharacterized protein</fullName>
    </submittedName>
</protein>
<sequence length="148" mass="17382">MNKMVCREHGFKKGLGGIREIEKCMHCQFEKGEIKKEDFISLPKLFDGEFHGEDESEFDLFEVHDSHKSVMLERKEFVLEPWNSAPVLRYSAHDKNVGRYRPEYFLFFGYGFRVLVSNQGENKRCDENGIPIKEEMDEFIMGALGYKN</sequence>
<dbReference type="RefSeq" id="WP_255896408.1">
    <property type="nucleotide sequence ID" value="NZ_JAMZEG020000003.1"/>
</dbReference>
<evidence type="ECO:0000313" key="2">
    <source>
        <dbReference type="Proteomes" id="UP001139522"/>
    </source>
</evidence>
<accession>A0ABT5WJT0</accession>
<evidence type="ECO:0000313" key="1">
    <source>
        <dbReference type="EMBL" id="MDE8603916.1"/>
    </source>
</evidence>
<comment type="caution">
    <text evidence="1">The sequence shown here is derived from an EMBL/GenBank/DDBJ whole genome shotgun (WGS) entry which is preliminary data.</text>
</comment>
<reference evidence="1" key="1">
    <citation type="submission" date="2023-01" db="EMBL/GenBank/DDBJ databases">
        <title>Psychroserpens sp. MSW6 and Marinomonas sp. RSW2, isolated from seawater.</title>
        <authorList>
            <person name="Kristyanto S."/>
            <person name="Jung J."/>
            <person name="Kim J.M."/>
            <person name="Jeon C.O."/>
        </authorList>
    </citation>
    <scope>NUCLEOTIDE SEQUENCE</scope>
    <source>
        <strain evidence="1">RSW2</strain>
    </source>
</reference>
<name>A0ABT5WJT0_9GAMM</name>
<proteinExistence type="predicted"/>
<keyword evidence="2" id="KW-1185">Reference proteome</keyword>
<dbReference type="Proteomes" id="UP001139522">
    <property type="component" value="Unassembled WGS sequence"/>
</dbReference>
<organism evidence="1 2">
    <name type="scientific">Marinomonas maritima</name>
    <dbReference type="NCBI Taxonomy" id="2940935"/>
    <lineage>
        <taxon>Bacteria</taxon>
        <taxon>Pseudomonadati</taxon>
        <taxon>Pseudomonadota</taxon>
        <taxon>Gammaproteobacteria</taxon>
        <taxon>Oceanospirillales</taxon>
        <taxon>Oceanospirillaceae</taxon>
        <taxon>Marinomonas</taxon>
    </lineage>
</organism>